<name>A0A3P1T861_9ACTN</name>
<dbReference type="AlphaFoldDB" id="A0A3P1T861"/>
<dbReference type="RefSeq" id="WP_124844128.1">
    <property type="nucleotide sequence ID" value="NZ_RQZG01000006.1"/>
</dbReference>
<gene>
    <name evidence="2" type="ORF">EII34_06480</name>
</gene>
<dbReference type="EMBL" id="RQZG01000006">
    <property type="protein sequence ID" value="RRD05375.1"/>
    <property type="molecule type" value="Genomic_DNA"/>
</dbReference>
<proteinExistence type="predicted"/>
<dbReference type="Proteomes" id="UP000280819">
    <property type="component" value="Unassembled WGS sequence"/>
</dbReference>
<sequence>MKSLRGIVAALVLVVLSACTVSSPQDPMSSAMNSFLDRNREAAELLTSVGVEVLEVRDISIVLAEESDLVLAAETLAGPSAISELKAGRFQLNLVGVERDQLDILPALLREDELRKFEFSLRAVNFETSLDRCLPLVELSSSWTDDFFISCGPEDDITGSLGLTGSAAQLRAWIPRLREAFDHGLVSLSFRRISEQDADTRFTLRLAPGSQHGWQEVALAVRSLGWEGELTITVEPLGEFRSTATGTALEPMPGDDPRHLFPALIDAWNATSS</sequence>
<evidence type="ECO:0000313" key="2">
    <source>
        <dbReference type="EMBL" id="RRD05375.1"/>
    </source>
</evidence>
<protein>
    <submittedName>
        <fullName evidence="2">Uncharacterized protein</fullName>
    </submittedName>
</protein>
<reference evidence="2 3" key="1">
    <citation type="submission" date="2018-11" db="EMBL/GenBank/DDBJ databases">
        <title>Genomes From Bacteria Associated with the Canine Oral Cavity: a Test Case for Automated Genome-Based Taxonomic Assignment.</title>
        <authorList>
            <person name="Coil D.A."/>
            <person name="Jospin G."/>
            <person name="Darling A.E."/>
            <person name="Wallis C."/>
            <person name="Davis I.J."/>
            <person name="Harris S."/>
            <person name="Eisen J.A."/>
            <person name="Holcombe L.J."/>
            <person name="O'Flynn C."/>
        </authorList>
    </citation>
    <scope>NUCLEOTIDE SEQUENCE [LARGE SCALE GENOMIC DNA]</scope>
    <source>
        <strain evidence="2 3">OH887_COT-365</strain>
    </source>
</reference>
<feature type="chain" id="PRO_5038357723" evidence="1">
    <location>
        <begin position="25"/>
        <end position="273"/>
    </location>
</feature>
<accession>A0A3P1T861</accession>
<keyword evidence="1" id="KW-0732">Signal</keyword>
<evidence type="ECO:0000256" key="1">
    <source>
        <dbReference type="SAM" id="SignalP"/>
    </source>
</evidence>
<feature type="signal peptide" evidence="1">
    <location>
        <begin position="1"/>
        <end position="24"/>
    </location>
</feature>
<comment type="caution">
    <text evidence="2">The sequence shown here is derived from an EMBL/GenBank/DDBJ whole genome shotgun (WGS) entry which is preliminary data.</text>
</comment>
<organism evidence="2 3">
    <name type="scientific">Arachnia propionica</name>
    <dbReference type="NCBI Taxonomy" id="1750"/>
    <lineage>
        <taxon>Bacteria</taxon>
        <taxon>Bacillati</taxon>
        <taxon>Actinomycetota</taxon>
        <taxon>Actinomycetes</taxon>
        <taxon>Propionibacteriales</taxon>
        <taxon>Propionibacteriaceae</taxon>
        <taxon>Arachnia</taxon>
    </lineage>
</organism>
<dbReference type="PROSITE" id="PS51257">
    <property type="entry name" value="PROKAR_LIPOPROTEIN"/>
    <property type="match status" value="1"/>
</dbReference>
<evidence type="ECO:0000313" key="3">
    <source>
        <dbReference type="Proteomes" id="UP000280819"/>
    </source>
</evidence>